<proteinExistence type="predicted"/>
<sequence length="90" mass="10102">MSDTESETQSEEVREEETLMSINDESSVEDPEEIELDEFDQDDFISTESLLASTLMTDDGDTVCTALVSIAKQLEIQNKILVKLLSNLQK</sequence>
<protein>
    <submittedName>
        <fullName evidence="2">Uncharacterized protein</fullName>
    </submittedName>
</protein>
<name>A0A6C0CN50_9ZZZZ</name>
<reference evidence="2" key="1">
    <citation type="journal article" date="2020" name="Nature">
        <title>Giant virus diversity and host interactions through global metagenomics.</title>
        <authorList>
            <person name="Schulz F."/>
            <person name="Roux S."/>
            <person name="Paez-Espino D."/>
            <person name="Jungbluth S."/>
            <person name="Walsh D.A."/>
            <person name="Denef V.J."/>
            <person name="McMahon K.D."/>
            <person name="Konstantinidis K.T."/>
            <person name="Eloe-Fadrosh E.A."/>
            <person name="Kyrpides N.C."/>
            <person name="Woyke T."/>
        </authorList>
    </citation>
    <scope>NUCLEOTIDE SEQUENCE</scope>
    <source>
        <strain evidence="2">GVMAG-M-3300021389-45</strain>
    </source>
</reference>
<dbReference type="EMBL" id="MN739457">
    <property type="protein sequence ID" value="QHT05647.1"/>
    <property type="molecule type" value="Genomic_DNA"/>
</dbReference>
<organism evidence="2">
    <name type="scientific">viral metagenome</name>
    <dbReference type="NCBI Taxonomy" id="1070528"/>
    <lineage>
        <taxon>unclassified sequences</taxon>
        <taxon>metagenomes</taxon>
        <taxon>organismal metagenomes</taxon>
    </lineage>
</organism>
<accession>A0A6C0CN50</accession>
<feature type="region of interest" description="Disordered" evidence="1">
    <location>
        <begin position="1"/>
        <end position="31"/>
    </location>
</feature>
<dbReference type="AlphaFoldDB" id="A0A6C0CN50"/>
<evidence type="ECO:0000313" key="2">
    <source>
        <dbReference type="EMBL" id="QHT05647.1"/>
    </source>
</evidence>
<evidence type="ECO:0000256" key="1">
    <source>
        <dbReference type="SAM" id="MobiDB-lite"/>
    </source>
</evidence>
<feature type="compositionally biased region" description="Acidic residues" evidence="1">
    <location>
        <begin position="1"/>
        <end position="15"/>
    </location>
</feature>